<gene>
    <name evidence="1" type="ORF">DPEC_G00068060</name>
</gene>
<sequence>MSSTRVHRPIRTYTHSLSERRPSTAHVPYGCYKYESAKNYLPGGLFHFVKDEDSYVPTIHGLSADSIRTLKEVAVCATTSSIANRPFLNTPHLYEVELINTGHESLKQGDRFTVQLPNKQDVAAQLDVDADQGYNMLVNKGIWGGLLTTRRVNCDCGGDPVEEVIQAIKQEHDFDVFQLISPYTPQSILSMMTLVANGGGYHQVGDAMRNSAAAAVNEDFDAATVCAVIEEDEVKKFLANVIRHGMTIVEKRAGLRGWSGGKSLQRV</sequence>
<comment type="caution">
    <text evidence="1">The sequence shown here is derived from an EMBL/GenBank/DDBJ whole genome shotgun (WGS) entry which is preliminary data.</text>
</comment>
<dbReference type="Proteomes" id="UP001157502">
    <property type="component" value="Chromosome 6"/>
</dbReference>
<name>A0ACC2H1D5_DALPE</name>
<evidence type="ECO:0000313" key="1">
    <source>
        <dbReference type="EMBL" id="KAJ8009809.1"/>
    </source>
</evidence>
<keyword evidence="2" id="KW-1185">Reference proteome</keyword>
<accession>A0ACC2H1D5</accession>
<protein>
    <submittedName>
        <fullName evidence="1">Uncharacterized protein</fullName>
    </submittedName>
</protein>
<dbReference type="EMBL" id="CM055733">
    <property type="protein sequence ID" value="KAJ8009809.1"/>
    <property type="molecule type" value="Genomic_DNA"/>
</dbReference>
<evidence type="ECO:0000313" key="2">
    <source>
        <dbReference type="Proteomes" id="UP001157502"/>
    </source>
</evidence>
<reference evidence="1" key="1">
    <citation type="submission" date="2021-05" db="EMBL/GenBank/DDBJ databases">
        <authorList>
            <person name="Pan Q."/>
            <person name="Jouanno E."/>
            <person name="Zahm M."/>
            <person name="Klopp C."/>
            <person name="Cabau C."/>
            <person name="Louis A."/>
            <person name="Berthelot C."/>
            <person name="Parey E."/>
            <person name="Roest Crollius H."/>
            <person name="Montfort J."/>
            <person name="Robinson-Rechavi M."/>
            <person name="Bouchez O."/>
            <person name="Lampietro C."/>
            <person name="Lopez Roques C."/>
            <person name="Donnadieu C."/>
            <person name="Postlethwait J."/>
            <person name="Bobe J."/>
            <person name="Dillon D."/>
            <person name="Chandos A."/>
            <person name="von Hippel F."/>
            <person name="Guiguen Y."/>
        </authorList>
    </citation>
    <scope>NUCLEOTIDE SEQUENCE</scope>
    <source>
        <strain evidence="1">YG-Jan2019</strain>
    </source>
</reference>
<organism evidence="1 2">
    <name type="scientific">Dallia pectoralis</name>
    <name type="common">Alaska blackfish</name>
    <dbReference type="NCBI Taxonomy" id="75939"/>
    <lineage>
        <taxon>Eukaryota</taxon>
        <taxon>Metazoa</taxon>
        <taxon>Chordata</taxon>
        <taxon>Craniata</taxon>
        <taxon>Vertebrata</taxon>
        <taxon>Euteleostomi</taxon>
        <taxon>Actinopterygii</taxon>
        <taxon>Neopterygii</taxon>
        <taxon>Teleostei</taxon>
        <taxon>Protacanthopterygii</taxon>
        <taxon>Esociformes</taxon>
        <taxon>Umbridae</taxon>
        <taxon>Dallia</taxon>
    </lineage>
</organism>
<proteinExistence type="predicted"/>